<dbReference type="AlphaFoldDB" id="A0A7J7KR16"/>
<feature type="domain" description="Ig-like" evidence="6">
    <location>
        <begin position="179"/>
        <end position="265"/>
    </location>
</feature>
<feature type="domain" description="PPIase cyclophilin-type" evidence="5">
    <location>
        <begin position="446"/>
        <end position="595"/>
    </location>
</feature>
<dbReference type="Gene3D" id="2.60.40.10">
    <property type="entry name" value="Immunoglobulins"/>
    <property type="match status" value="3"/>
</dbReference>
<evidence type="ECO:0000256" key="1">
    <source>
        <dbReference type="ARBA" id="ARBA00000971"/>
    </source>
</evidence>
<dbReference type="InterPro" id="IPR029000">
    <property type="entry name" value="Cyclophilin-like_dom_sf"/>
</dbReference>
<evidence type="ECO:0000259" key="6">
    <source>
        <dbReference type="PROSITE" id="PS50835"/>
    </source>
</evidence>
<dbReference type="PANTHER" id="PTHR11071">
    <property type="entry name" value="PEPTIDYL-PROLYL CIS-TRANS ISOMERASE"/>
    <property type="match status" value="1"/>
</dbReference>
<dbReference type="InterPro" id="IPR002130">
    <property type="entry name" value="Cyclophilin-type_PPIase_dom"/>
</dbReference>
<sequence>MLGTKMKQNYTFWCSCAVVIITHHTLYISDARRDTGLDPTTTIFKTGPVMDAVRGSTFELRCDVSNRPDGISQEQYIKTRWERDSTNCSEGISTCKILIAQDRLPKDEQKYGLKFQAADTYFLIIKNVDENDEGNYDCQLPLTLYTKVYDTVRLRVDVIPLTLYTKVYDTVRLRVVEAPSIDPLKTSSDMTVTLGEDVELTCAAYGRPKPLVKWTRAGNRMLPGGGYVRYSEKLLIKEIDFNGRGDYICTATNDLGDDDRIININMDFPPDVQAKNAGASQKIGYEIQLFCHVDASSNSRPVVTWTVGGDVVGSSNSDLYKVTDYTSAFSRVISKLTIYKVSPAEINTDIKCSARNALRNRQRCLQNHRVGYCATHPRSVVIIQSSIADTFLVVILCHSLDSLNELLLVDCAVAHFAGGEKVTEEAILTFSVEDYQGSGEEKNVSIHIGLFGEIAPMSVLNFVGLCKGQAKQGKFLHYVGTPLHRIVPDFVLQMGDVLNRDGTGGYSIFGPTYDDEEFHMSHVSKGFMGMANTGKNTNGSQFYITLAKARWLDRSHVVFGKVIKGLDVVAEIGEIPASKATAHPMKNIKISACQIVDIDRKWVMTEEQLFSDEDIKV</sequence>
<dbReference type="EMBL" id="VXIV02000121">
    <property type="protein sequence ID" value="KAF6040609.1"/>
    <property type="molecule type" value="Genomic_DNA"/>
</dbReference>
<protein>
    <recommendedName>
        <fullName evidence="2">peptidylprolyl isomerase</fullName>
        <ecNumber evidence="2">5.2.1.8</ecNumber>
    </recommendedName>
</protein>
<comment type="catalytic activity">
    <reaction evidence="1">
        <text>[protein]-peptidylproline (omega=180) = [protein]-peptidylproline (omega=0)</text>
        <dbReference type="Rhea" id="RHEA:16237"/>
        <dbReference type="Rhea" id="RHEA-COMP:10747"/>
        <dbReference type="Rhea" id="RHEA-COMP:10748"/>
        <dbReference type="ChEBI" id="CHEBI:83833"/>
        <dbReference type="ChEBI" id="CHEBI:83834"/>
        <dbReference type="EC" id="5.2.1.8"/>
    </reaction>
</comment>
<dbReference type="InterPro" id="IPR007110">
    <property type="entry name" value="Ig-like_dom"/>
</dbReference>
<evidence type="ECO:0000259" key="5">
    <source>
        <dbReference type="PROSITE" id="PS50072"/>
    </source>
</evidence>
<dbReference type="Proteomes" id="UP000593567">
    <property type="component" value="Unassembled WGS sequence"/>
</dbReference>
<keyword evidence="4" id="KW-0413">Isomerase</keyword>
<dbReference type="GO" id="GO:0016018">
    <property type="term" value="F:cyclosporin A binding"/>
    <property type="evidence" value="ECO:0007669"/>
    <property type="project" value="TreeGrafter"/>
</dbReference>
<evidence type="ECO:0000256" key="3">
    <source>
        <dbReference type="ARBA" id="ARBA00023110"/>
    </source>
</evidence>
<keyword evidence="3" id="KW-0697">Rotamase</keyword>
<reference evidence="7" key="1">
    <citation type="submission" date="2020-06" db="EMBL/GenBank/DDBJ databases">
        <title>Draft genome of Bugula neritina, a colonial animal packing powerful symbionts and potential medicines.</title>
        <authorList>
            <person name="Rayko M."/>
        </authorList>
    </citation>
    <scope>NUCLEOTIDE SEQUENCE [LARGE SCALE GENOMIC DNA]</scope>
    <source>
        <strain evidence="7">Kwan_BN1</strain>
    </source>
</reference>
<dbReference type="InterPro" id="IPR013783">
    <property type="entry name" value="Ig-like_fold"/>
</dbReference>
<dbReference type="Pfam" id="PF07679">
    <property type="entry name" value="I-set"/>
    <property type="match status" value="1"/>
</dbReference>
<dbReference type="InterPro" id="IPR003599">
    <property type="entry name" value="Ig_sub"/>
</dbReference>
<accession>A0A7J7KR16</accession>
<keyword evidence="8" id="KW-1185">Reference proteome</keyword>
<dbReference type="Pfam" id="PF00160">
    <property type="entry name" value="Pro_isomerase"/>
    <property type="match status" value="1"/>
</dbReference>
<dbReference type="SMART" id="SM00408">
    <property type="entry name" value="IGc2"/>
    <property type="match status" value="1"/>
</dbReference>
<dbReference type="FunFam" id="2.40.100.10:FF:000025">
    <property type="entry name" value="Peptidyl-prolyl cis-trans isomerase CYP19-2"/>
    <property type="match status" value="1"/>
</dbReference>
<evidence type="ECO:0000313" key="8">
    <source>
        <dbReference type="Proteomes" id="UP000593567"/>
    </source>
</evidence>
<organism evidence="7 8">
    <name type="scientific">Bugula neritina</name>
    <name type="common">Brown bryozoan</name>
    <name type="synonym">Sertularia neritina</name>
    <dbReference type="NCBI Taxonomy" id="10212"/>
    <lineage>
        <taxon>Eukaryota</taxon>
        <taxon>Metazoa</taxon>
        <taxon>Spiralia</taxon>
        <taxon>Lophotrochozoa</taxon>
        <taxon>Bryozoa</taxon>
        <taxon>Gymnolaemata</taxon>
        <taxon>Cheilostomatida</taxon>
        <taxon>Flustrina</taxon>
        <taxon>Buguloidea</taxon>
        <taxon>Bugulidae</taxon>
        <taxon>Bugula</taxon>
    </lineage>
</organism>
<comment type="caution">
    <text evidence="7">The sequence shown here is derived from an EMBL/GenBank/DDBJ whole genome shotgun (WGS) entry which is preliminary data.</text>
</comment>
<proteinExistence type="predicted"/>
<dbReference type="InterPro" id="IPR036179">
    <property type="entry name" value="Ig-like_dom_sf"/>
</dbReference>
<dbReference type="PROSITE" id="PS50835">
    <property type="entry name" value="IG_LIKE"/>
    <property type="match status" value="3"/>
</dbReference>
<dbReference type="GO" id="GO:0006457">
    <property type="term" value="P:protein folding"/>
    <property type="evidence" value="ECO:0007669"/>
    <property type="project" value="TreeGrafter"/>
</dbReference>
<evidence type="ECO:0000313" key="7">
    <source>
        <dbReference type="EMBL" id="KAF6040609.1"/>
    </source>
</evidence>
<evidence type="ECO:0000256" key="2">
    <source>
        <dbReference type="ARBA" id="ARBA00013194"/>
    </source>
</evidence>
<dbReference type="Gene3D" id="2.40.100.10">
    <property type="entry name" value="Cyclophilin-like"/>
    <property type="match status" value="1"/>
</dbReference>
<dbReference type="SUPFAM" id="SSF48726">
    <property type="entry name" value="Immunoglobulin"/>
    <property type="match status" value="3"/>
</dbReference>
<dbReference type="InterPro" id="IPR013098">
    <property type="entry name" value="Ig_I-set"/>
</dbReference>
<evidence type="ECO:0000256" key="4">
    <source>
        <dbReference type="ARBA" id="ARBA00023235"/>
    </source>
</evidence>
<dbReference type="PANTHER" id="PTHR11071:SF547">
    <property type="entry name" value="PEPTIDYL-PROLYL CIS-TRANS ISOMERASE"/>
    <property type="match status" value="1"/>
</dbReference>
<dbReference type="InterPro" id="IPR003598">
    <property type="entry name" value="Ig_sub2"/>
</dbReference>
<dbReference type="SUPFAM" id="SSF50891">
    <property type="entry name" value="Cyclophilin-like"/>
    <property type="match status" value="1"/>
</dbReference>
<feature type="domain" description="Ig-like" evidence="6">
    <location>
        <begin position="270"/>
        <end position="366"/>
    </location>
</feature>
<dbReference type="PRINTS" id="PR00153">
    <property type="entry name" value="CSAPPISMRASE"/>
</dbReference>
<feature type="domain" description="Ig-like" evidence="6">
    <location>
        <begin position="39"/>
        <end position="140"/>
    </location>
</feature>
<dbReference type="SMART" id="SM00409">
    <property type="entry name" value="IG"/>
    <property type="match status" value="3"/>
</dbReference>
<dbReference type="EC" id="5.2.1.8" evidence="2"/>
<dbReference type="PROSITE" id="PS50072">
    <property type="entry name" value="CSA_PPIASE_2"/>
    <property type="match status" value="1"/>
</dbReference>
<dbReference type="GO" id="GO:0003755">
    <property type="term" value="F:peptidyl-prolyl cis-trans isomerase activity"/>
    <property type="evidence" value="ECO:0007669"/>
    <property type="project" value="UniProtKB-KW"/>
</dbReference>
<name>A0A7J7KR16_BUGNE</name>
<dbReference type="GO" id="GO:0005737">
    <property type="term" value="C:cytoplasm"/>
    <property type="evidence" value="ECO:0007669"/>
    <property type="project" value="TreeGrafter"/>
</dbReference>
<gene>
    <name evidence="7" type="ORF">EB796_001087</name>
</gene>